<accession>A0A2N6L7B7</accession>
<keyword evidence="1" id="KW-0812">Transmembrane</keyword>
<sequence>MRKMPRSIHGVIVRAVIHLPIFVALWDLHTLWDVDGQGNLYYLEFQANRLDIMKVPRSNPR</sequence>
<organism evidence="2 3">
    <name type="scientific">Fischerella thermalis CCMEE 5318</name>
    <dbReference type="NCBI Taxonomy" id="2019666"/>
    <lineage>
        <taxon>Bacteria</taxon>
        <taxon>Bacillati</taxon>
        <taxon>Cyanobacteriota</taxon>
        <taxon>Cyanophyceae</taxon>
        <taxon>Nostocales</taxon>
        <taxon>Hapalosiphonaceae</taxon>
        <taxon>Fischerella</taxon>
    </lineage>
</organism>
<keyword evidence="1" id="KW-1133">Transmembrane helix</keyword>
<reference evidence="2 3" key="1">
    <citation type="submission" date="2017-07" db="EMBL/GenBank/DDBJ databases">
        <title>Genomes of Fischerella (Mastigocladus) sp. strains.</title>
        <authorList>
            <person name="Miller S.R."/>
        </authorList>
    </citation>
    <scope>NUCLEOTIDE SEQUENCE [LARGE SCALE GENOMIC DNA]</scope>
    <source>
        <strain evidence="2 3">CCMEE 5318</strain>
    </source>
</reference>
<proteinExistence type="predicted"/>
<evidence type="ECO:0000313" key="3">
    <source>
        <dbReference type="Proteomes" id="UP000235081"/>
    </source>
</evidence>
<dbReference type="AlphaFoldDB" id="A0A2N6L7B7"/>
<name>A0A2N6L7B7_9CYAN</name>
<dbReference type="EMBL" id="NMQE01000751">
    <property type="protein sequence ID" value="PMB17930.1"/>
    <property type="molecule type" value="Genomic_DNA"/>
</dbReference>
<keyword evidence="1" id="KW-0472">Membrane</keyword>
<feature type="transmembrane region" description="Helical" evidence="1">
    <location>
        <begin position="12"/>
        <end position="32"/>
    </location>
</feature>
<comment type="caution">
    <text evidence="2">The sequence shown here is derived from an EMBL/GenBank/DDBJ whole genome shotgun (WGS) entry which is preliminary data.</text>
</comment>
<gene>
    <name evidence="2" type="ORF">CEN46_22340</name>
</gene>
<evidence type="ECO:0000313" key="2">
    <source>
        <dbReference type="EMBL" id="PMB17930.1"/>
    </source>
</evidence>
<dbReference type="Proteomes" id="UP000235081">
    <property type="component" value="Unassembled WGS sequence"/>
</dbReference>
<protein>
    <submittedName>
        <fullName evidence="2">Uncharacterized protein</fullName>
    </submittedName>
</protein>
<evidence type="ECO:0000256" key="1">
    <source>
        <dbReference type="SAM" id="Phobius"/>
    </source>
</evidence>